<evidence type="ECO:0000313" key="2">
    <source>
        <dbReference type="EMBL" id="GMN28925.1"/>
    </source>
</evidence>
<evidence type="ECO:0000256" key="1">
    <source>
        <dbReference type="SAM" id="MobiDB-lite"/>
    </source>
</evidence>
<feature type="compositionally biased region" description="Basic and acidic residues" evidence="1">
    <location>
        <begin position="1"/>
        <end position="28"/>
    </location>
</feature>
<comment type="caution">
    <text evidence="2">The sequence shown here is derived from an EMBL/GenBank/DDBJ whole genome shotgun (WGS) entry which is preliminary data.</text>
</comment>
<reference evidence="2" key="1">
    <citation type="submission" date="2023-07" db="EMBL/GenBank/DDBJ databases">
        <title>draft genome sequence of fig (Ficus carica).</title>
        <authorList>
            <person name="Takahashi T."/>
            <person name="Nishimura K."/>
        </authorList>
    </citation>
    <scope>NUCLEOTIDE SEQUENCE</scope>
</reference>
<dbReference type="Proteomes" id="UP001187192">
    <property type="component" value="Unassembled WGS sequence"/>
</dbReference>
<dbReference type="AlphaFoldDB" id="A0AA87ZAK8"/>
<dbReference type="EMBL" id="BTGU01003239">
    <property type="protein sequence ID" value="GMN28925.1"/>
    <property type="molecule type" value="Genomic_DNA"/>
</dbReference>
<feature type="compositionally biased region" description="Basic and acidic residues" evidence="1">
    <location>
        <begin position="35"/>
        <end position="46"/>
    </location>
</feature>
<proteinExistence type="predicted"/>
<accession>A0AA87ZAK8</accession>
<keyword evidence="3" id="KW-1185">Reference proteome</keyword>
<organism evidence="2 3">
    <name type="scientific">Ficus carica</name>
    <name type="common">Common fig</name>
    <dbReference type="NCBI Taxonomy" id="3494"/>
    <lineage>
        <taxon>Eukaryota</taxon>
        <taxon>Viridiplantae</taxon>
        <taxon>Streptophyta</taxon>
        <taxon>Embryophyta</taxon>
        <taxon>Tracheophyta</taxon>
        <taxon>Spermatophyta</taxon>
        <taxon>Magnoliopsida</taxon>
        <taxon>eudicotyledons</taxon>
        <taxon>Gunneridae</taxon>
        <taxon>Pentapetalae</taxon>
        <taxon>rosids</taxon>
        <taxon>fabids</taxon>
        <taxon>Rosales</taxon>
        <taxon>Moraceae</taxon>
        <taxon>Ficeae</taxon>
        <taxon>Ficus</taxon>
    </lineage>
</organism>
<gene>
    <name evidence="2" type="ORF">TIFTF001_044289</name>
</gene>
<sequence length="98" mass="11606">MKYERNSMQEQNNKDNEDRTNADEDRTCAAENDEDKSPKENEKDLANKGTKHPQDLNPQSDQQHVKIVEDNDIQKDQDNQQFEHNTEFTWQNVDVKED</sequence>
<name>A0AA87ZAK8_FICCA</name>
<feature type="region of interest" description="Disordered" evidence="1">
    <location>
        <begin position="1"/>
        <end position="63"/>
    </location>
</feature>
<dbReference type="Gramene" id="FCD_00029444-RA">
    <property type="protein sequence ID" value="FCD_00029444-RA:cds"/>
    <property type="gene ID" value="FCD_00029444"/>
</dbReference>
<protein>
    <submittedName>
        <fullName evidence="2">Uncharacterized protein</fullName>
    </submittedName>
</protein>
<evidence type="ECO:0000313" key="3">
    <source>
        <dbReference type="Proteomes" id="UP001187192"/>
    </source>
</evidence>